<reference evidence="3" key="1">
    <citation type="submission" date="2015-09" db="EMBL/GenBank/DDBJ databases">
        <authorList>
            <person name="Fill T.P."/>
            <person name="Baretta J.F."/>
            <person name="de Almeida L.G."/>
            <person name="Rocha M."/>
            <person name="de Souza D.H."/>
            <person name="Malavazi I."/>
            <person name="Cerdeira L.T."/>
            <person name="Hong H."/>
            <person name="Samborskyy M."/>
            <person name="de Vasconcelos A.T."/>
            <person name="Leadlay P."/>
            <person name="Rodrigues-Filho E."/>
        </authorList>
    </citation>
    <scope>NUCLEOTIDE SEQUENCE [LARGE SCALE GENOMIC DNA]</scope>
    <source>
        <strain evidence="3">LaBioMMi 136</strain>
    </source>
</reference>
<name>A0A1S9RTZ3_PENBI</name>
<dbReference type="AlphaFoldDB" id="A0A1S9RTZ3"/>
<proteinExistence type="predicted"/>
<gene>
    <name evidence="2" type="ORF">PEBR_11700</name>
</gene>
<feature type="chain" id="PRO_5012255948" evidence="1">
    <location>
        <begin position="22"/>
        <end position="259"/>
    </location>
</feature>
<sequence length="259" mass="29096">MRLTVILISILAVSANNLVSADFSTYAHCYEAIYLYYGYLADTAMNGPDEKLGQQCRGSDNNVCTFLQFLRNTMSAYRAARLGDLQELGDRIGDTIYGQDVLVNAMFESGYDDYDSVRMFGRKVPHTRVLEFATDILMDARDKCPAALAGGILAKAKEALLHTEFLRAEDTLSDKKASFQSIFSISGSDLKLDDVFSDQIPGSYKDIDWKGTASNVGKTPEEVKDLEDRFPDFANNLNRDLRVPKELRLHTYILQRIRV</sequence>
<feature type="signal peptide" evidence="1">
    <location>
        <begin position="1"/>
        <end position="21"/>
    </location>
</feature>
<comment type="caution">
    <text evidence="2">The sequence shown here is derived from an EMBL/GenBank/DDBJ whole genome shotgun (WGS) entry which is preliminary data.</text>
</comment>
<organism evidence="2 3">
    <name type="scientific">Penicillium brasilianum</name>
    <dbReference type="NCBI Taxonomy" id="104259"/>
    <lineage>
        <taxon>Eukaryota</taxon>
        <taxon>Fungi</taxon>
        <taxon>Dikarya</taxon>
        <taxon>Ascomycota</taxon>
        <taxon>Pezizomycotina</taxon>
        <taxon>Eurotiomycetes</taxon>
        <taxon>Eurotiomycetidae</taxon>
        <taxon>Eurotiales</taxon>
        <taxon>Aspergillaceae</taxon>
        <taxon>Penicillium</taxon>
    </lineage>
</organism>
<evidence type="ECO:0000256" key="1">
    <source>
        <dbReference type="SAM" id="SignalP"/>
    </source>
</evidence>
<dbReference type="Proteomes" id="UP000190744">
    <property type="component" value="Unassembled WGS sequence"/>
</dbReference>
<evidence type="ECO:0000313" key="3">
    <source>
        <dbReference type="Proteomes" id="UP000190744"/>
    </source>
</evidence>
<accession>A0A1S9RTZ3</accession>
<dbReference type="EMBL" id="LJBN01000117">
    <property type="protein sequence ID" value="OOQ88846.1"/>
    <property type="molecule type" value="Genomic_DNA"/>
</dbReference>
<keyword evidence="1" id="KW-0732">Signal</keyword>
<evidence type="ECO:0000313" key="2">
    <source>
        <dbReference type="EMBL" id="OOQ88846.1"/>
    </source>
</evidence>
<protein>
    <submittedName>
        <fullName evidence="2">Uncharacterized protein</fullName>
    </submittedName>
</protein>